<feature type="domain" description="HTH araC/xylS-type" evidence="2">
    <location>
        <begin position="467"/>
        <end position="559"/>
    </location>
</feature>
<name>A0A1J7CFN0_FLAJO</name>
<evidence type="ECO:0000313" key="3">
    <source>
        <dbReference type="EMBL" id="OIV40344.1"/>
    </source>
</evidence>
<dbReference type="SMART" id="SM00342">
    <property type="entry name" value="HTH_ARAC"/>
    <property type="match status" value="1"/>
</dbReference>
<evidence type="ECO:0000313" key="4">
    <source>
        <dbReference type="Proteomes" id="UP000182826"/>
    </source>
</evidence>
<gene>
    <name evidence="3" type="ORF">BKM63_20625</name>
</gene>
<dbReference type="InterPro" id="IPR018060">
    <property type="entry name" value="HTH_AraC"/>
</dbReference>
<evidence type="ECO:0000256" key="1">
    <source>
        <dbReference type="SAM" id="Phobius"/>
    </source>
</evidence>
<comment type="caution">
    <text evidence="3">The sequence shown here is derived from an EMBL/GenBank/DDBJ whole genome shotgun (WGS) entry which is preliminary data.</text>
</comment>
<feature type="transmembrane region" description="Helical" evidence="1">
    <location>
        <begin position="388"/>
        <end position="407"/>
    </location>
</feature>
<keyword evidence="4" id="KW-1185">Reference proteome</keyword>
<dbReference type="OrthoDB" id="5295174at2"/>
<evidence type="ECO:0000259" key="2">
    <source>
        <dbReference type="PROSITE" id="PS01124"/>
    </source>
</evidence>
<dbReference type="GO" id="GO:0043565">
    <property type="term" value="F:sequence-specific DNA binding"/>
    <property type="evidence" value="ECO:0007669"/>
    <property type="project" value="InterPro"/>
</dbReference>
<sequence length="565" mass="66520">MNKKTLLLFFLLFYYLVYAQKNVFEIPDSLQIKNYDYLDKRFYQLKKDSATASLYAYAFLHKAKKEHNWKEIVNGYQNLMLIATGNMRIIYADSMIYTSKKSADNALIGSAYLSKGTVYYGLKMHQPAMDNYLTANGYISQTKNQYLIHKVKYCIALSKLYAGFYNEAVSLLKECADYYKQDEARPYLNSLHSLGLCYTKLGDYGKSSETNKLGISESRKRKINEMIPYFIQSEGINEFFQRNYSTSIKNISSSIEFIKENNDFGNEAVGYFYLGKNYWSLHQKEKAVSYFKLVDKIFTDKKYIRPDLRQTFELMISFYKTKKDLNKQLYYIDQLLKADTLLTETNNYIVGKIHKQYDTKELLLEKERIKAENETMTAALKWEKNYDIIFAVIIFLLFSILAGFTYYHKRTDKINKKKYQLLMEEYDTKIRPPKTRTIKDPLKNISPETVTLLIKELENFEKNKRFLEKDWNLTSLSAAFKTNPKYLSGILGYSREKGINDYINGLRIEYIITLLRTESKFRIYTYEALAQEAGFSTTERFKNAFLTKTGITPQYFIEEIKKEKK</sequence>
<dbReference type="GO" id="GO:0003700">
    <property type="term" value="F:DNA-binding transcription factor activity"/>
    <property type="evidence" value="ECO:0007669"/>
    <property type="project" value="InterPro"/>
</dbReference>
<proteinExistence type="predicted"/>
<organism evidence="3 4">
    <name type="scientific">Flavobacterium johnsoniae</name>
    <name type="common">Cytophaga johnsonae</name>
    <dbReference type="NCBI Taxonomy" id="986"/>
    <lineage>
        <taxon>Bacteria</taxon>
        <taxon>Pseudomonadati</taxon>
        <taxon>Bacteroidota</taxon>
        <taxon>Flavobacteriia</taxon>
        <taxon>Flavobacteriales</taxon>
        <taxon>Flavobacteriaceae</taxon>
        <taxon>Flavobacterium</taxon>
    </lineage>
</organism>
<dbReference type="Gene3D" id="1.25.40.10">
    <property type="entry name" value="Tetratricopeptide repeat domain"/>
    <property type="match status" value="2"/>
</dbReference>
<keyword evidence="1" id="KW-0472">Membrane</keyword>
<dbReference type="PROSITE" id="PS01124">
    <property type="entry name" value="HTH_ARAC_FAMILY_2"/>
    <property type="match status" value="1"/>
</dbReference>
<keyword evidence="1" id="KW-1133">Transmembrane helix</keyword>
<dbReference type="AlphaFoldDB" id="A0A1J7CFN0"/>
<reference evidence="3 4" key="1">
    <citation type="submission" date="2016-10" db="EMBL/GenBank/DDBJ databases">
        <title>Draft Genome Sequence of Rhizobacteria Flavobacterium johnsoniae CI04.</title>
        <authorList>
            <person name="Bravo J.I."/>
            <person name="Lozano G.L."/>
            <person name="Handelsman J."/>
        </authorList>
    </citation>
    <scope>NUCLEOTIDE SEQUENCE [LARGE SCALE GENOMIC DNA]</scope>
    <source>
        <strain evidence="3 4">CI04</strain>
    </source>
</reference>
<dbReference type="Gene3D" id="1.10.10.60">
    <property type="entry name" value="Homeodomain-like"/>
    <property type="match status" value="1"/>
</dbReference>
<dbReference type="RefSeq" id="WP_071638468.1">
    <property type="nucleotide sequence ID" value="NZ_MLFK01000010.1"/>
</dbReference>
<protein>
    <recommendedName>
        <fullName evidence="2">HTH araC/xylS-type domain-containing protein</fullName>
    </recommendedName>
</protein>
<keyword evidence="1" id="KW-0812">Transmembrane</keyword>
<dbReference type="SUPFAM" id="SSF48452">
    <property type="entry name" value="TPR-like"/>
    <property type="match status" value="1"/>
</dbReference>
<dbReference type="InterPro" id="IPR011990">
    <property type="entry name" value="TPR-like_helical_dom_sf"/>
</dbReference>
<dbReference type="Proteomes" id="UP000182826">
    <property type="component" value="Unassembled WGS sequence"/>
</dbReference>
<accession>A0A1J7CFN0</accession>
<dbReference type="EMBL" id="MLFK01000010">
    <property type="protein sequence ID" value="OIV40344.1"/>
    <property type="molecule type" value="Genomic_DNA"/>
</dbReference>